<gene>
    <name evidence="12" type="ORF">HPT30_28700</name>
</gene>
<dbReference type="PANTHER" id="PTHR45453">
    <property type="entry name" value="PHOSPHATE REGULON SENSOR PROTEIN PHOR"/>
    <property type="match status" value="1"/>
</dbReference>
<dbReference type="Gene3D" id="1.10.287.130">
    <property type="match status" value="1"/>
</dbReference>
<dbReference type="InterPro" id="IPR004358">
    <property type="entry name" value="Sig_transdc_His_kin-like_C"/>
</dbReference>
<keyword evidence="6" id="KW-0547">Nucleotide-binding</keyword>
<evidence type="ECO:0000256" key="1">
    <source>
        <dbReference type="ARBA" id="ARBA00000085"/>
    </source>
</evidence>
<dbReference type="SUPFAM" id="SSF55874">
    <property type="entry name" value="ATPase domain of HSP90 chaperone/DNA topoisomerase II/histidine kinase"/>
    <property type="match status" value="1"/>
</dbReference>
<dbReference type="AlphaFoldDB" id="A0A850EWN2"/>
<dbReference type="SMART" id="SM00388">
    <property type="entry name" value="HisKA"/>
    <property type="match status" value="1"/>
</dbReference>
<dbReference type="GO" id="GO:0016036">
    <property type="term" value="P:cellular response to phosphate starvation"/>
    <property type="evidence" value="ECO:0007669"/>
    <property type="project" value="TreeGrafter"/>
</dbReference>
<evidence type="ECO:0000256" key="5">
    <source>
        <dbReference type="ARBA" id="ARBA00022679"/>
    </source>
</evidence>
<protein>
    <recommendedName>
        <fullName evidence="3">histidine kinase</fullName>
        <ecNumber evidence="3">2.7.13.3</ecNumber>
    </recommendedName>
</protein>
<evidence type="ECO:0000259" key="11">
    <source>
        <dbReference type="PROSITE" id="PS50109"/>
    </source>
</evidence>
<comment type="subcellular location">
    <subcellularLocation>
        <location evidence="2">Membrane</location>
    </subcellularLocation>
</comment>
<dbReference type="GO" id="GO:0005886">
    <property type="term" value="C:plasma membrane"/>
    <property type="evidence" value="ECO:0007669"/>
    <property type="project" value="TreeGrafter"/>
</dbReference>
<dbReference type="Pfam" id="PF00512">
    <property type="entry name" value="HisKA"/>
    <property type="match status" value="1"/>
</dbReference>
<dbReference type="GO" id="GO:0000155">
    <property type="term" value="F:phosphorelay sensor kinase activity"/>
    <property type="evidence" value="ECO:0007669"/>
    <property type="project" value="InterPro"/>
</dbReference>
<dbReference type="Proteomes" id="UP000564806">
    <property type="component" value="Unassembled WGS sequence"/>
</dbReference>
<feature type="transmembrane region" description="Helical" evidence="10">
    <location>
        <begin position="260"/>
        <end position="282"/>
    </location>
</feature>
<evidence type="ECO:0000256" key="6">
    <source>
        <dbReference type="ARBA" id="ARBA00022741"/>
    </source>
</evidence>
<evidence type="ECO:0000256" key="7">
    <source>
        <dbReference type="ARBA" id="ARBA00022777"/>
    </source>
</evidence>
<dbReference type="EMBL" id="JABWCS010000221">
    <property type="protein sequence ID" value="NUU64340.1"/>
    <property type="molecule type" value="Genomic_DNA"/>
</dbReference>
<keyword evidence="10" id="KW-0472">Membrane</keyword>
<keyword evidence="10" id="KW-1133">Transmembrane helix</keyword>
<dbReference type="PROSITE" id="PS50109">
    <property type="entry name" value="HIS_KIN"/>
    <property type="match status" value="1"/>
</dbReference>
<dbReference type="GO" id="GO:0005524">
    <property type="term" value="F:ATP binding"/>
    <property type="evidence" value="ECO:0007669"/>
    <property type="project" value="UniProtKB-KW"/>
</dbReference>
<evidence type="ECO:0000256" key="8">
    <source>
        <dbReference type="ARBA" id="ARBA00022840"/>
    </source>
</evidence>
<feature type="transmembrane region" description="Helical" evidence="10">
    <location>
        <begin position="12"/>
        <end position="34"/>
    </location>
</feature>
<dbReference type="InterPro" id="IPR005467">
    <property type="entry name" value="His_kinase_dom"/>
</dbReference>
<evidence type="ECO:0000256" key="2">
    <source>
        <dbReference type="ARBA" id="ARBA00004370"/>
    </source>
</evidence>
<keyword evidence="9" id="KW-0902">Two-component regulatory system</keyword>
<evidence type="ECO:0000313" key="13">
    <source>
        <dbReference type="Proteomes" id="UP000564806"/>
    </source>
</evidence>
<name>A0A850EWN2_9BACL</name>
<keyword evidence="7 12" id="KW-0418">Kinase</keyword>
<keyword evidence="8" id="KW-0067">ATP-binding</keyword>
<sequence length="582" mass="65502">MNIKRQLTLRFVLHSVTAGLVVLLIAACTIWWVMERMNDVRLQNNFYSVGLERLVESSQFGEDGVIFDPELLEQVRKNNGWLQSLNEEGEVEKSYNTPSDVPKQYAPGELIAYWQGQKEFPYGLYLWIQEKNGVLYTLLYGVPKNLEPLLKTLMKSSPSYSEGRLQLPEGLADRMYAKKGYVQLIDSSGAELASFNRPSSVPDHYNVQELALRSEYGDRYGYDISSAYDEDTSLTWVIGLPLNANIYSAQEFFISAETRIIWTGAAIMLIATLIIFALLSLLNAHRFGGPMLHMLAWLDSLGKSSFKEPADRKGQPRSRMKSGKWRRRYRVFGDVMLSIDKLSDSLQREQETRRQTEILREEWISGITHDLKTPLSSIKGYAHLLAEAEYEWSPLEVRKFSAIMLEKSAHIDTLISDLAISYRIRNGITPPLTEEIELNGWLANALDQAAANPAYGEGRIIYQAAPKEIRVHLYTPWLERIVNNLTANALLHNSPDTKLTVTLTGDMGKGMMIHFSDNGQGMDQRTVSNLFERYYRGGNTSASTDGSGLGLAVSKGLTEAMGGRIVVKSGLGKGTSIWLIWS</sequence>
<dbReference type="GO" id="GO:0004721">
    <property type="term" value="F:phosphoprotein phosphatase activity"/>
    <property type="evidence" value="ECO:0007669"/>
    <property type="project" value="TreeGrafter"/>
</dbReference>
<dbReference type="InterPro" id="IPR003594">
    <property type="entry name" value="HATPase_dom"/>
</dbReference>
<keyword evidence="5" id="KW-0808">Transferase</keyword>
<dbReference type="CDD" id="cd00082">
    <property type="entry name" value="HisKA"/>
    <property type="match status" value="1"/>
</dbReference>
<keyword evidence="10" id="KW-0812">Transmembrane</keyword>
<dbReference type="Pfam" id="PF02518">
    <property type="entry name" value="HATPase_c"/>
    <property type="match status" value="1"/>
</dbReference>
<evidence type="ECO:0000256" key="9">
    <source>
        <dbReference type="ARBA" id="ARBA00023012"/>
    </source>
</evidence>
<dbReference type="InterPro" id="IPR050351">
    <property type="entry name" value="BphY/WalK/GraS-like"/>
</dbReference>
<comment type="caution">
    <text evidence="12">The sequence shown here is derived from an EMBL/GenBank/DDBJ whole genome shotgun (WGS) entry which is preliminary data.</text>
</comment>
<dbReference type="EC" id="2.7.13.3" evidence="3"/>
<evidence type="ECO:0000256" key="10">
    <source>
        <dbReference type="SAM" id="Phobius"/>
    </source>
</evidence>
<proteinExistence type="predicted"/>
<dbReference type="InterPro" id="IPR036097">
    <property type="entry name" value="HisK_dim/P_sf"/>
</dbReference>
<accession>A0A850EWN2</accession>
<keyword evidence="13" id="KW-1185">Reference proteome</keyword>
<dbReference type="Gene3D" id="3.30.565.10">
    <property type="entry name" value="Histidine kinase-like ATPase, C-terminal domain"/>
    <property type="match status" value="1"/>
</dbReference>
<reference evidence="12" key="1">
    <citation type="submission" date="2020-06" db="EMBL/GenBank/DDBJ databases">
        <title>Paenibacillus sp. nov., isolated from soil.</title>
        <authorList>
            <person name="Seo Y.L."/>
        </authorList>
    </citation>
    <scope>NUCLEOTIDE SEQUENCE [LARGE SCALE GENOMIC DNA]</scope>
    <source>
        <strain evidence="12">JW14</strain>
    </source>
</reference>
<dbReference type="PROSITE" id="PS51257">
    <property type="entry name" value="PROKAR_LIPOPROTEIN"/>
    <property type="match status" value="1"/>
</dbReference>
<comment type="catalytic activity">
    <reaction evidence="1">
        <text>ATP + protein L-histidine = ADP + protein N-phospho-L-histidine.</text>
        <dbReference type="EC" id="2.7.13.3"/>
    </reaction>
</comment>
<dbReference type="SUPFAM" id="SSF47384">
    <property type="entry name" value="Homodimeric domain of signal transducing histidine kinase"/>
    <property type="match status" value="1"/>
</dbReference>
<dbReference type="InterPro" id="IPR003661">
    <property type="entry name" value="HisK_dim/P_dom"/>
</dbReference>
<dbReference type="CDD" id="cd00075">
    <property type="entry name" value="HATPase"/>
    <property type="match status" value="1"/>
</dbReference>
<dbReference type="PANTHER" id="PTHR45453:SF1">
    <property type="entry name" value="PHOSPHATE REGULON SENSOR PROTEIN PHOR"/>
    <property type="match status" value="1"/>
</dbReference>
<evidence type="ECO:0000313" key="12">
    <source>
        <dbReference type="EMBL" id="NUU64340.1"/>
    </source>
</evidence>
<dbReference type="InterPro" id="IPR036890">
    <property type="entry name" value="HATPase_C_sf"/>
</dbReference>
<keyword evidence="4" id="KW-0597">Phosphoprotein</keyword>
<feature type="domain" description="Histidine kinase" evidence="11">
    <location>
        <begin position="366"/>
        <end position="582"/>
    </location>
</feature>
<evidence type="ECO:0000256" key="4">
    <source>
        <dbReference type="ARBA" id="ARBA00022553"/>
    </source>
</evidence>
<organism evidence="12 13">
    <name type="scientific">Paenibacillus agri</name>
    <dbReference type="NCBI Taxonomy" id="2744309"/>
    <lineage>
        <taxon>Bacteria</taxon>
        <taxon>Bacillati</taxon>
        <taxon>Bacillota</taxon>
        <taxon>Bacilli</taxon>
        <taxon>Bacillales</taxon>
        <taxon>Paenibacillaceae</taxon>
        <taxon>Paenibacillus</taxon>
    </lineage>
</organism>
<dbReference type="PRINTS" id="PR00344">
    <property type="entry name" value="BCTRLSENSOR"/>
</dbReference>
<dbReference type="RefSeq" id="WP_175374661.1">
    <property type="nucleotide sequence ID" value="NZ_JABWCS010000221.1"/>
</dbReference>
<evidence type="ECO:0000256" key="3">
    <source>
        <dbReference type="ARBA" id="ARBA00012438"/>
    </source>
</evidence>
<dbReference type="SMART" id="SM00387">
    <property type="entry name" value="HATPase_c"/>
    <property type="match status" value="1"/>
</dbReference>